<dbReference type="PANTHER" id="PTHR36124:SF1">
    <property type="entry name" value="ER-BOUND OXYGENASE MPAB_MPAB'_RUBBER OXYGENASE CATALYTIC DOMAIN-CONTAINING PROTEIN"/>
    <property type="match status" value="1"/>
</dbReference>
<sequence length="420" mass="48374">MYTFATILSSYPILKYVALLLAYMGLVRHLRFKRINNLLRKYPDPTLPLRDYKVAREVAANVATYEFPSLYVVGLDVGIVPTNAIPSISKVLVSTKQIPTNCLRRIDDSSLLLREVNEVHSRNERRTMIEGRTDVNEMANDERRKEIAIERIKFIHGHYNIKQDDYLYTLYHYINGPLAFIDKFDWRSTTELEKNAMMAIWTHNGKALGIEDIPETLPELKAWAEEYSNQNTKYHPANTIATDPLVNLLIGGLPEFLHQFCRKIFSGFMSPQIREAIKLETPHAGLTLVFETLLKARGAFVKYFMLPRRLPKVRTALRINQDMKYVPAFHEYGVVRPDGYRIEDIGPDNESFPYMTDTNTIISVALETPTKKCIDFTLTEVSRPYETCNLEVHGISDLPGYIFRECGLRPAQRFAEEIAK</sequence>
<protein>
    <recommendedName>
        <fullName evidence="4">ER-bound oxygenase mpaB/mpaB'/Rubber oxygenase catalytic domain-containing protein</fullName>
    </recommendedName>
</protein>
<proteinExistence type="predicted"/>
<dbReference type="OrthoDB" id="545169at2759"/>
<organism evidence="2 3">
    <name type="scientific">Dissophora globulifera</name>
    <dbReference type="NCBI Taxonomy" id="979702"/>
    <lineage>
        <taxon>Eukaryota</taxon>
        <taxon>Fungi</taxon>
        <taxon>Fungi incertae sedis</taxon>
        <taxon>Mucoromycota</taxon>
        <taxon>Mortierellomycotina</taxon>
        <taxon>Mortierellomycetes</taxon>
        <taxon>Mortierellales</taxon>
        <taxon>Mortierellaceae</taxon>
        <taxon>Dissophora</taxon>
    </lineage>
</organism>
<keyword evidence="1" id="KW-1133">Transmembrane helix</keyword>
<evidence type="ECO:0000313" key="2">
    <source>
        <dbReference type="EMBL" id="KAG0329623.1"/>
    </source>
</evidence>
<evidence type="ECO:0008006" key="4">
    <source>
        <dbReference type="Google" id="ProtNLM"/>
    </source>
</evidence>
<gene>
    <name evidence="2" type="ORF">BGZ99_001230</name>
</gene>
<dbReference type="PANTHER" id="PTHR36124">
    <property type="match status" value="1"/>
</dbReference>
<feature type="transmembrane region" description="Helical" evidence="1">
    <location>
        <begin position="13"/>
        <end position="30"/>
    </location>
</feature>
<dbReference type="EMBL" id="JAAAIP010000013">
    <property type="protein sequence ID" value="KAG0329623.1"/>
    <property type="molecule type" value="Genomic_DNA"/>
</dbReference>
<reference evidence="2" key="1">
    <citation type="journal article" date="2020" name="Fungal Divers.">
        <title>Resolving the Mortierellaceae phylogeny through synthesis of multi-gene phylogenetics and phylogenomics.</title>
        <authorList>
            <person name="Vandepol N."/>
            <person name="Liber J."/>
            <person name="Desiro A."/>
            <person name="Na H."/>
            <person name="Kennedy M."/>
            <person name="Barry K."/>
            <person name="Grigoriev I.V."/>
            <person name="Miller A.N."/>
            <person name="O'Donnell K."/>
            <person name="Stajich J.E."/>
            <person name="Bonito G."/>
        </authorList>
    </citation>
    <scope>NUCLEOTIDE SEQUENCE</scope>
    <source>
        <strain evidence="2">REB-010B</strain>
    </source>
</reference>
<dbReference type="GO" id="GO:0016491">
    <property type="term" value="F:oxidoreductase activity"/>
    <property type="evidence" value="ECO:0007669"/>
    <property type="project" value="InterPro"/>
</dbReference>
<dbReference type="InterPro" id="IPR046366">
    <property type="entry name" value="MPAB"/>
</dbReference>
<accession>A0A9P6RY00</accession>
<evidence type="ECO:0000256" key="1">
    <source>
        <dbReference type="SAM" id="Phobius"/>
    </source>
</evidence>
<dbReference type="Proteomes" id="UP000738325">
    <property type="component" value="Unassembled WGS sequence"/>
</dbReference>
<name>A0A9P6RY00_9FUNG</name>
<dbReference type="AlphaFoldDB" id="A0A9P6RY00"/>
<keyword evidence="1" id="KW-0472">Membrane</keyword>
<keyword evidence="3" id="KW-1185">Reference proteome</keyword>
<keyword evidence="1" id="KW-0812">Transmembrane</keyword>
<evidence type="ECO:0000313" key="3">
    <source>
        <dbReference type="Proteomes" id="UP000738325"/>
    </source>
</evidence>
<comment type="caution">
    <text evidence="2">The sequence shown here is derived from an EMBL/GenBank/DDBJ whole genome shotgun (WGS) entry which is preliminary data.</text>
</comment>